<dbReference type="WBParaSite" id="scf7180000420307.g5087">
    <property type="protein sequence ID" value="scf7180000420307.g5087"/>
    <property type="gene ID" value="scf7180000420307.g5087"/>
</dbReference>
<accession>A0A915NTY5</accession>
<sequence length="139" mass="15538">MLSKLCYLFLLFTSLFCDVYAEVDCSKGFEKEARSTCEQMVAADKAPPITQVGPPIDGGGPMMEDRDELNCLNLSYGTVNGCTLPNGKKLKKCIRQELRMLSDEQRQAYFKAVQQMKDNGAYNLCAIQHKDAYLLKGAH</sequence>
<evidence type="ECO:0000256" key="1">
    <source>
        <dbReference type="SAM" id="SignalP"/>
    </source>
</evidence>
<dbReference type="AlphaFoldDB" id="A0A915NTY5"/>
<dbReference type="Proteomes" id="UP000887560">
    <property type="component" value="Unplaced"/>
</dbReference>
<feature type="chain" id="PRO_5037011019" evidence="1">
    <location>
        <begin position="22"/>
        <end position="139"/>
    </location>
</feature>
<keyword evidence="2" id="KW-1185">Reference proteome</keyword>
<dbReference type="SUPFAM" id="SSF48056">
    <property type="entry name" value="Di-copper centre-containing domain"/>
    <property type="match status" value="1"/>
</dbReference>
<reference evidence="3" key="1">
    <citation type="submission" date="2022-11" db="UniProtKB">
        <authorList>
            <consortium name="WormBaseParasite"/>
        </authorList>
    </citation>
    <scope>IDENTIFICATION</scope>
</reference>
<evidence type="ECO:0000313" key="2">
    <source>
        <dbReference type="Proteomes" id="UP000887560"/>
    </source>
</evidence>
<feature type="signal peptide" evidence="1">
    <location>
        <begin position="1"/>
        <end position="21"/>
    </location>
</feature>
<dbReference type="InterPro" id="IPR008922">
    <property type="entry name" value="Di-copper_centre_dom_sf"/>
</dbReference>
<keyword evidence="1" id="KW-0732">Signal</keyword>
<organism evidence="2 3">
    <name type="scientific">Meloidogyne floridensis</name>
    <dbReference type="NCBI Taxonomy" id="298350"/>
    <lineage>
        <taxon>Eukaryota</taxon>
        <taxon>Metazoa</taxon>
        <taxon>Ecdysozoa</taxon>
        <taxon>Nematoda</taxon>
        <taxon>Chromadorea</taxon>
        <taxon>Rhabditida</taxon>
        <taxon>Tylenchina</taxon>
        <taxon>Tylenchomorpha</taxon>
        <taxon>Tylenchoidea</taxon>
        <taxon>Meloidogynidae</taxon>
        <taxon>Meloidogyninae</taxon>
        <taxon>Meloidogyne</taxon>
    </lineage>
</organism>
<name>A0A915NTY5_9BILA</name>
<protein>
    <submittedName>
        <fullName evidence="3">Uncharacterized protein</fullName>
    </submittedName>
</protein>
<evidence type="ECO:0000313" key="3">
    <source>
        <dbReference type="WBParaSite" id="scf7180000420307.g5087"/>
    </source>
</evidence>
<proteinExistence type="predicted"/>